<evidence type="ECO:0000313" key="2">
    <source>
        <dbReference type="Proteomes" id="UP000662637"/>
    </source>
</evidence>
<gene>
    <name evidence="1" type="ORF">GHT09_012762</name>
</gene>
<sequence length="90" mass="10089">MASTREAYFTSDLALSPTIVLPISAWRPNDGGRKGEANFGSLSSVLLWERERKSDALFKLALQNSSPGLLFYRVNIRVEATLLKMKIIPY</sequence>
<name>A0A834QGQ9_MARMO</name>
<dbReference type="Proteomes" id="UP000662637">
    <property type="component" value="Unassembled WGS sequence"/>
</dbReference>
<dbReference type="AlphaFoldDB" id="A0A834QGQ9"/>
<dbReference type="EMBL" id="WJEC01002642">
    <property type="protein sequence ID" value="KAF7476198.1"/>
    <property type="molecule type" value="Genomic_DNA"/>
</dbReference>
<organism evidence="1 2">
    <name type="scientific">Marmota monax</name>
    <name type="common">Woodchuck</name>
    <dbReference type="NCBI Taxonomy" id="9995"/>
    <lineage>
        <taxon>Eukaryota</taxon>
        <taxon>Metazoa</taxon>
        <taxon>Chordata</taxon>
        <taxon>Craniata</taxon>
        <taxon>Vertebrata</taxon>
        <taxon>Euteleostomi</taxon>
        <taxon>Mammalia</taxon>
        <taxon>Eutheria</taxon>
        <taxon>Euarchontoglires</taxon>
        <taxon>Glires</taxon>
        <taxon>Rodentia</taxon>
        <taxon>Sciuromorpha</taxon>
        <taxon>Sciuridae</taxon>
        <taxon>Xerinae</taxon>
        <taxon>Marmotini</taxon>
        <taxon>Marmota</taxon>
    </lineage>
</organism>
<accession>A0A834QGQ9</accession>
<evidence type="ECO:0000313" key="1">
    <source>
        <dbReference type="EMBL" id="KAF7476198.1"/>
    </source>
</evidence>
<protein>
    <submittedName>
        <fullName evidence="1">Uncharacterized protein</fullName>
    </submittedName>
</protein>
<reference evidence="1" key="1">
    <citation type="submission" date="2020-08" db="EMBL/GenBank/DDBJ databases">
        <authorList>
            <person name="Shumante A."/>
            <person name="Zimin A.V."/>
            <person name="Puiu D."/>
            <person name="Salzberg S.L."/>
        </authorList>
    </citation>
    <scope>NUCLEOTIDE SEQUENCE</scope>
    <source>
        <strain evidence="1">WC2-LM</strain>
        <tissue evidence="1">Liver</tissue>
    </source>
</reference>
<proteinExistence type="predicted"/>
<comment type="caution">
    <text evidence="1">The sequence shown here is derived from an EMBL/GenBank/DDBJ whole genome shotgun (WGS) entry which is preliminary data.</text>
</comment>